<dbReference type="InterPro" id="IPR013083">
    <property type="entry name" value="Znf_RING/FYVE/PHD"/>
</dbReference>
<dbReference type="GO" id="GO:0061630">
    <property type="term" value="F:ubiquitin protein ligase activity"/>
    <property type="evidence" value="ECO:0007669"/>
    <property type="project" value="UniProtKB-EC"/>
</dbReference>
<evidence type="ECO:0000256" key="4">
    <source>
        <dbReference type="ARBA" id="ARBA00022771"/>
    </source>
</evidence>
<dbReference type="EC" id="2.3.2.27" evidence="2"/>
<reference evidence="8 9" key="1">
    <citation type="submission" date="2013-09" db="EMBL/GenBank/DDBJ databases">
        <title>Corchorus capsularis genome sequencing.</title>
        <authorList>
            <person name="Alam M."/>
            <person name="Haque M.S."/>
            <person name="Islam M.S."/>
            <person name="Emdad E.M."/>
            <person name="Islam M.M."/>
            <person name="Ahmed B."/>
            <person name="Halim A."/>
            <person name="Hossen Q.M.M."/>
            <person name="Hossain M.Z."/>
            <person name="Ahmed R."/>
            <person name="Khan M.M."/>
            <person name="Islam R."/>
            <person name="Rashid M.M."/>
            <person name="Khan S.A."/>
            <person name="Rahman M.S."/>
            <person name="Alam M."/>
        </authorList>
    </citation>
    <scope>NUCLEOTIDE SEQUENCE [LARGE SCALE GENOMIC DNA]</scope>
    <source>
        <strain evidence="9">cv. CVL-1</strain>
        <tissue evidence="8">Whole seedling</tissue>
    </source>
</reference>
<evidence type="ECO:0000259" key="7">
    <source>
        <dbReference type="PROSITE" id="PS50089"/>
    </source>
</evidence>
<evidence type="ECO:0000256" key="1">
    <source>
        <dbReference type="ARBA" id="ARBA00000900"/>
    </source>
</evidence>
<sequence>MSSSSYYECEAWQVEDCEEDIDLIEEDSSNICPVFSIEIFANIISDEQTFMQQVLVPQGQLTQGTSWSAISSKLSQMHVPLSLHATVTHKIIDCARSAMIEAHNKNRNNIPIIVTVRLIIDEEEEVVVEDVRPRGASKEAIDALDKVEDGEFTGPCVICLEEIWDGIKLPRRMPCSHVYHQACIVSWLENSNFCPLCRFQMPV</sequence>
<evidence type="ECO:0000256" key="2">
    <source>
        <dbReference type="ARBA" id="ARBA00012483"/>
    </source>
</evidence>
<dbReference type="PROSITE" id="PS50089">
    <property type="entry name" value="ZF_RING_2"/>
    <property type="match status" value="1"/>
</dbReference>
<dbReference type="STRING" id="210143.A0A1R3IK91"/>
<comment type="caution">
    <text evidence="8">The sequence shown here is derived from an EMBL/GenBank/DDBJ whole genome shotgun (WGS) entry which is preliminary data.</text>
</comment>
<dbReference type="GO" id="GO:0008270">
    <property type="term" value="F:zinc ion binding"/>
    <property type="evidence" value="ECO:0007669"/>
    <property type="project" value="UniProtKB-KW"/>
</dbReference>
<name>A0A1R3IK91_COCAP</name>
<dbReference type="OrthoDB" id="1149625at2759"/>
<dbReference type="Proteomes" id="UP000188268">
    <property type="component" value="Unassembled WGS sequence"/>
</dbReference>
<dbReference type="PANTHER" id="PTHR15710">
    <property type="entry name" value="E3 UBIQUITIN-PROTEIN LIGASE PRAJA"/>
    <property type="match status" value="1"/>
</dbReference>
<keyword evidence="9" id="KW-1185">Reference proteome</keyword>
<dbReference type="AlphaFoldDB" id="A0A1R3IK91"/>
<dbReference type="GO" id="GO:0016567">
    <property type="term" value="P:protein ubiquitination"/>
    <property type="evidence" value="ECO:0007669"/>
    <property type="project" value="TreeGrafter"/>
</dbReference>
<dbReference type="InterPro" id="IPR001841">
    <property type="entry name" value="Znf_RING"/>
</dbReference>
<keyword evidence="5" id="KW-0862">Zinc</keyword>
<evidence type="ECO:0000256" key="6">
    <source>
        <dbReference type="PROSITE-ProRule" id="PRU00175"/>
    </source>
</evidence>
<organism evidence="8 9">
    <name type="scientific">Corchorus capsularis</name>
    <name type="common">Jute</name>
    <dbReference type="NCBI Taxonomy" id="210143"/>
    <lineage>
        <taxon>Eukaryota</taxon>
        <taxon>Viridiplantae</taxon>
        <taxon>Streptophyta</taxon>
        <taxon>Embryophyta</taxon>
        <taxon>Tracheophyta</taxon>
        <taxon>Spermatophyta</taxon>
        <taxon>Magnoliopsida</taxon>
        <taxon>eudicotyledons</taxon>
        <taxon>Gunneridae</taxon>
        <taxon>Pentapetalae</taxon>
        <taxon>rosids</taxon>
        <taxon>malvids</taxon>
        <taxon>Malvales</taxon>
        <taxon>Malvaceae</taxon>
        <taxon>Grewioideae</taxon>
        <taxon>Apeibeae</taxon>
        <taxon>Corchorus</taxon>
    </lineage>
</organism>
<evidence type="ECO:0000256" key="3">
    <source>
        <dbReference type="ARBA" id="ARBA00022723"/>
    </source>
</evidence>
<gene>
    <name evidence="8" type="ORF">CCACVL1_11624</name>
</gene>
<dbReference type="SUPFAM" id="SSF57850">
    <property type="entry name" value="RING/U-box"/>
    <property type="match status" value="1"/>
</dbReference>
<dbReference type="SMART" id="SM00184">
    <property type="entry name" value="RING"/>
    <property type="match status" value="1"/>
</dbReference>
<evidence type="ECO:0000313" key="9">
    <source>
        <dbReference type="Proteomes" id="UP000188268"/>
    </source>
</evidence>
<keyword evidence="3" id="KW-0479">Metal-binding</keyword>
<dbReference type="Gramene" id="OMO83009">
    <property type="protein sequence ID" value="OMO83009"/>
    <property type="gene ID" value="CCACVL1_11624"/>
</dbReference>
<evidence type="ECO:0000256" key="5">
    <source>
        <dbReference type="ARBA" id="ARBA00022833"/>
    </source>
</evidence>
<feature type="domain" description="RING-type" evidence="7">
    <location>
        <begin position="156"/>
        <end position="198"/>
    </location>
</feature>
<protein>
    <recommendedName>
        <fullName evidence="2">RING-type E3 ubiquitin transferase</fullName>
        <ecNumber evidence="2">2.3.2.27</ecNumber>
    </recommendedName>
</protein>
<comment type="catalytic activity">
    <reaction evidence="1">
        <text>S-ubiquitinyl-[E2 ubiquitin-conjugating enzyme]-L-cysteine + [acceptor protein]-L-lysine = [E2 ubiquitin-conjugating enzyme]-L-cysteine + N(6)-ubiquitinyl-[acceptor protein]-L-lysine.</text>
        <dbReference type="EC" id="2.3.2.27"/>
    </reaction>
</comment>
<dbReference type="OMA" id="EPENANR"/>
<keyword evidence="4 6" id="KW-0863">Zinc-finger</keyword>
<dbReference type="GO" id="GO:0005737">
    <property type="term" value="C:cytoplasm"/>
    <property type="evidence" value="ECO:0007669"/>
    <property type="project" value="TreeGrafter"/>
</dbReference>
<accession>A0A1R3IK91</accession>
<proteinExistence type="predicted"/>
<dbReference type="EMBL" id="AWWV01009932">
    <property type="protein sequence ID" value="OMO83009.1"/>
    <property type="molecule type" value="Genomic_DNA"/>
</dbReference>
<evidence type="ECO:0000313" key="8">
    <source>
        <dbReference type="EMBL" id="OMO83009.1"/>
    </source>
</evidence>
<dbReference type="PANTHER" id="PTHR15710:SF77">
    <property type="entry name" value="RING-H2 FINGER PROTEIN ATL21B"/>
    <property type="match status" value="1"/>
</dbReference>
<dbReference type="Gene3D" id="3.30.40.10">
    <property type="entry name" value="Zinc/RING finger domain, C3HC4 (zinc finger)"/>
    <property type="match status" value="1"/>
</dbReference>
<dbReference type="Pfam" id="PF13639">
    <property type="entry name" value="zf-RING_2"/>
    <property type="match status" value="1"/>
</dbReference>